<protein>
    <recommendedName>
        <fullName evidence="2">STAS domain-containing protein</fullName>
    </recommendedName>
</protein>
<dbReference type="Gene3D" id="2.60.120.10">
    <property type="entry name" value="Jelly Rolls"/>
    <property type="match status" value="1"/>
</dbReference>
<dbReference type="AlphaFoldDB" id="A0A7S1GIS4"/>
<reference evidence="3" key="1">
    <citation type="submission" date="2021-01" db="EMBL/GenBank/DDBJ databases">
        <authorList>
            <person name="Corre E."/>
            <person name="Pelletier E."/>
            <person name="Niang G."/>
            <person name="Scheremetjew M."/>
            <person name="Finn R."/>
            <person name="Kale V."/>
            <person name="Holt S."/>
            <person name="Cochrane G."/>
            <person name="Meng A."/>
            <person name="Brown T."/>
            <person name="Cohen L."/>
        </authorList>
    </citation>
    <scope>NUCLEOTIDE SEQUENCE</scope>
    <source>
        <strain evidence="3">ECT3854</strain>
    </source>
</reference>
<feature type="domain" description="STAS" evidence="2">
    <location>
        <begin position="1"/>
        <end position="97"/>
    </location>
</feature>
<evidence type="ECO:0000259" key="2">
    <source>
        <dbReference type="PROSITE" id="PS50801"/>
    </source>
</evidence>
<dbReference type="CDD" id="cd07042">
    <property type="entry name" value="STAS_SulP_like_sulfate_transporter"/>
    <property type="match status" value="1"/>
</dbReference>
<evidence type="ECO:0000256" key="1">
    <source>
        <dbReference type="SAM" id="MobiDB-lite"/>
    </source>
</evidence>
<gene>
    <name evidence="3" type="ORF">CTEN0397_LOCUS2953</name>
</gene>
<feature type="compositionally biased region" description="Basic and acidic residues" evidence="1">
    <location>
        <begin position="98"/>
        <end position="108"/>
    </location>
</feature>
<dbReference type="SUPFAM" id="SSF51206">
    <property type="entry name" value="cAMP-binding domain-like"/>
    <property type="match status" value="1"/>
</dbReference>
<dbReference type="SUPFAM" id="SSF52091">
    <property type="entry name" value="SpoIIaa-like"/>
    <property type="match status" value="1"/>
</dbReference>
<dbReference type="PANTHER" id="PTHR43310">
    <property type="entry name" value="SULFATE TRANSPORTER YBAR-RELATED"/>
    <property type="match status" value="1"/>
</dbReference>
<dbReference type="Gene3D" id="3.30.750.24">
    <property type="entry name" value="STAS domain"/>
    <property type="match status" value="1"/>
</dbReference>
<proteinExistence type="predicted"/>
<dbReference type="Pfam" id="PF01740">
    <property type="entry name" value="STAS"/>
    <property type="match status" value="1"/>
</dbReference>
<dbReference type="PROSITE" id="PS50801">
    <property type="entry name" value="STAS"/>
    <property type="match status" value="1"/>
</dbReference>
<dbReference type="EMBL" id="HBFW01004597">
    <property type="protein sequence ID" value="CAD8931930.1"/>
    <property type="molecule type" value="Transcribed_RNA"/>
</dbReference>
<dbReference type="InterPro" id="IPR052706">
    <property type="entry name" value="Membrane-Transporter-like"/>
</dbReference>
<name>A0A7S1GIS4_CYCTE</name>
<feature type="region of interest" description="Disordered" evidence="1">
    <location>
        <begin position="98"/>
        <end position="117"/>
    </location>
</feature>
<dbReference type="InterPro" id="IPR018490">
    <property type="entry name" value="cNMP-bd_dom_sf"/>
</dbReference>
<accession>A0A7S1GIS4</accession>
<dbReference type="InterPro" id="IPR014710">
    <property type="entry name" value="RmlC-like_jellyroll"/>
</dbReference>
<evidence type="ECO:0000313" key="3">
    <source>
        <dbReference type="EMBL" id="CAD8931930.1"/>
    </source>
</evidence>
<dbReference type="InterPro" id="IPR002645">
    <property type="entry name" value="STAS_dom"/>
</dbReference>
<dbReference type="PANTHER" id="PTHR43310:SF2">
    <property type="entry name" value="SLC26A_SULP TRANSPORTER DOMAIN-CONTAINING PROTEIN"/>
    <property type="match status" value="1"/>
</dbReference>
<sequence length="350" mass="38950">MFDEVEDEQSLDYDLPPLPKFVVLDVTLVTGIDTSSVDVFVDMRDLCARQGCKLFVAGSSQRLRDALALGGFKPETGHRSKRRVRFFSDLDTALGKAEDTLLEDREDGREEEDYDDSELVGETGFQKALRLIDQQHGKDYAMGLAGFEEYTTKIELDPRECIYQSDGGQVEESDRGFFFIETGIVRIERDTTATMSRSSGHPLDVRAHLNDNHQSLNGMNARLGTIAQRAAQWREGTTPTPPTTENRIRLARIGPGWIVGATEGVGSHSPGTQVAVTKCRLHLLPFSTVQETEQTDPALVLRLYKLLAHLTARRQEITVGQLLTLHSIMTSVPKTKPTSRKMSGSVHHSH</sequence>
<organism evidence="3">
    <name type="scientific">Cyclophora tenuis</name>
    <name type="common">Marine diatom</name>
    <dbReference type="NCBI Taxonomy" id="216820"/>
    <lineage>
        <taxon>Eukaryota</taxon>
        <taxon>Sar</taxon>
        <taxon>Stramenopiles</taxon>
        <taxon>Ochrophyta</taxon>
        <taxon>Bacillariophyta</taxon>
        <taxon>Fragilariophyceae</taxon>
        <taxon>Fragilariophycidae</taxon>
        <taxon>Cyclophorales</taxon>
        <taxon>Cyclophoraceae</taxon>
        <taxon>Cyclophora</taxon>
    </lineage>
</organism>
<dbReference type="InterPro" id="IPR036513">
    <property type="entry name" value="STAS_dom_sf"/>
</dbReference>